<accession>A0ABU0AQL6</accession>
<dbReference type="Gene3D" id="3.30.240.20">
    <property type="entry name" value="bsu07140 like domains"/>
    <property type="match status" value="2"/>
</dbReference>
<dbReference type="EMBL" id="JAUSUB010000022">
    <property type="protein sequence ID" value="MDQ0272315.1"/>
    <property type="molecule type" value="Genomic_DNA"/>
</dbReference>
<comment type="caution">
    <text evidence="9">The sequence shown here is derived from an EMBL/GenBank/DDBJ whole genome shotgun (WGS) entry which is preliminary data.</text>
</comment>
<dbReference type="Pfam" id="PF04239">
    <property type="entry name" value="DUF421"/>
    <property type="match status" value="1"/>
</dbReference>
<organism evidence="9 10">
    <name type="scientific">Cytobacillus purgationiresistens</name>
    <dbReference type="NCBI Taxonomy" id="863449"/>
    <lineage>
        <taxon>Bacteria</taxon>
        <taxon>Bacillati</taxon>
        <taxon>Bacillota</taxon>
        <taxon>Bacilli</taxon>
        <taxon>Bacillales</taxon>
        <taxon>Bacillaceae</taxon>
        <taxon>Cytobacillus</taxon>
    </lineage>
</organism>
<feature type="domain" description="YetF C-terminal" evidence="8">
    <location>
        <begin position="82"/>
        <end position="211"/>
    </location>
</feature>
<evidence type="ECO:0000256" key="2">
    <source>
        <dbReference type="ARBA" id="ARBA00006448"/>
    </source>
</evidence>
<evidence type="ECO:0000256" key="7">
    <source>
        <dbReference type="SAM" id="Phobius"/>
    </source>
</evidence>
<evidence type="ECO:0000259" key="8">
    <source>
        <dbReference type="Pfam" id="PF04239"/>
    </source>
</evidence>
<feature type="transmembrane region" description="Helical" evidence="7">
    <location>
        <begin position="7"/>
        <end position="26"/>
    </location>
</feature>
<evidence type="ECO:0000256" key="4">
    <source>
        <dbReference type="ARBA" id="ARBA00022692"/>
    </source>
</evidence>
<feature type="transmembrane region" description="Helical" evidence="7">
    <location>
        <begin position="59"/>
        <end position="81"/>
    </location>
</feature>
<dbReference type="PANTHER" id="PTHR34582:SF7">
    <property type="entry name" value="UPF0702 TRANSMEMBRANE PROTEIN YDFS"/>
    <property type="match status" value="1"/>
</dbReference>
<keyword evidence="5 7" id="KW-1133">Transmembrane helix</keyword>
<keyword evidence="10" id="KW-1185">Reference proteome</keyword>
<evidence type="ECO:0000256" key="5">
    <source>
        <dbReference type="ARBA" id="ARBA00022989"/>
    </source>
</evidence>
<reference evidence="9 10" key="1">
    <citation type="submission" date="2023-07" db="EMBL/GenBank/DDBJ databases">
        <title>Genomic Encyclopedia of Type Strains, Phase IV (KMG-IV): sequencing the most valuable type-strain genomes for metagenomic binning, comparative biology and taxonomic classification.</title>
        <authorList>
            <person name="Goeker M."/>
        </authorList>
    </citation>
    <scope>NUCLEOTIDE SEQUENCE [LARGE SCALE GENOMIC DNA]</scope>
    <source>
        <strain evidence="9 10">DSM 23494</strain>
    </source>
</reference>
<evidence type="ECO:0000256" key="3">
    <source>
        <dbReference type="ARBA" id="ARBA00022475"/>
    </source>
</evidence>
<dbReference type="PANTHER" id="PTHR34582">
    <property type="entry name" value="UPF0702 TRANSMEMBRANE PROTEIN YCAP"/>
    <property type="match status" value="1"/>
</dbReference>
<gene>
    <name evidence="9" type="ORF">J2S17_004207</name>
</gene>
<evidence type="ECO:0000256" key="6">
    <source>
        <dbReference type="ARBA" id="ARBA00023136"/>
    </source>
</evidence>
<feature type="transmembrane region" description="Helical" evidence="7">
    <location>
        <begin position="33"/>
        <end position="53"/>
    </location>
</feature>
<evidence type="ECO:0000313" key="9">
    <source>
        <dbReference type="EMBL" id="MDQ0272315.1"/>
    </source>
</evidence>
<name>A0ABU0AQL6_9BACI</name>
<dbReference type="InterPro" id="IPR007353">
    <property type="entry name" value="DUF421"/>
</dbReference>
<evidence type="ECO:0000256" key="1">
    <source>
        <dbReference type="ARBA" id="ARBA00004651"/>
    </source>
</evidence>
<keyword evidence="6 7" id="KW-0472">Membrane</keyword>
<keyword evidence="3" id="KW-1003">Cell membrane</keyword>
<dbReference type="InterPro" id="IPR023090">
    <property type="entry name" value="UPF0702_alpha/beta_dom_sf"/>
</dbReference>
<comment type="similarity">
    <text evidence="2">Belongs to the UPF0702 family.</text>
</comment>
<protein>
    <submittedName>
        <fullName evidence="9">Uncharacterized membrane protein YcaP (DUF421 family)</fullName>
    </submittedName>
</protein>
<evidence type="ECO:0000313" key="10">
    <source>
        <dbReference type="Proteomes" id="UP001238088"/>
    </source>
</evidence>
<proteinExistence type="inferred from homology"/>
<sequence>MNDILEILIRTICAVVLIMIITRMLGKQTIAQMTYHGFVAAITLGSITANLAFNLSLKSWLLAFSLITFSGVLYMLTLAALKSRNARNWISGKPTVVVENGKILEQNLKKLKLTLDTLTQELREKDIFDIEEVEYAVFELNGRISVLRKPEYLPVIRRDLGISSNKIAFPIELIMDGKIIVKNLKQNQLTKEWLDEELTKRGLSLEQVFYAVKSTTGNLFLDLYKDNIHQPIDKE</sequence>
<comment type="subcellular location">
    <subcellularLocation>
        <location evidence="1">Cell membrane</location>
        <topology evidence="1">Multi-pass membrane protein</topology>
    </subcellularLocation>
</comment>
<dbReference type="RefSeq" id="WP_307477601.1">
    <property type="nucleotide sequence ID" value="NZ_JAUSUB010000022.1"/>
</dbReference>
<keyword evidence="4 7" id="KW-0812">Transmembrane</keyword>
<dbReference type="Proteomes" id="UP001238088">
    <property type="component" value="Unassembled WGS sequence"/>
</dbReference>